<proteinExistence type="predicted"/>
<dbReference type="EMBL" id="AMEP01000016">
    <property type="protein sequence ID" value="EKY03976.1"/>
    <property type="molecule type" value="Genomic_DNA"/>
</dbReference>
<accession>L1NKV8</accession>
<gene>
    <name evidence="2" type="ORF">HMPREF9151_00143</name>
</gene>
<organism evidence="2 3">
    <name type="scientific">Hoylesella saccharolytica F0055</name>
    <dbReference type="NCBI Taxonomy" id="1127699"/>
    <lineage>
        <taxon>Bacteria</taxon>
        <taxon>Pseudomonadati</taxon>
        <taxon>Bacteroidota</taxon>
        <taxon>Bacteroidia</taxon>
        <taxon>Bacteroidales</taxon>
        <taxon>Prevotellaceae</taxon>
        <taxon>Hoylesella</taxon>
    </lineage>
</organism>
<dbReference type="PATRIC" id="fig|1127699.3.peg.125"/>
<feature type="transmembrane region" description="Helical" evidence="1">
    <location>
        <begin position="6"/>
        <end position="24"/>
    </location>
</feature>
<dbReference type="AlphaFoldDB" id="L1NKV8"/>
<keyword evidence="3" id="KW-1185">Reference proteome</keyword>
<name>L1NKV8_9BACT</name>
<dbReference type="Proteomes" id="UP000010433">
    <property type="component" value="Unassembled WGS sequence"/>
</dbReference>
<keyword evidence="1" id="KW-0812">Transmembrane</keyword>
<keyword evidence="1" id="KW-0472">Membrane</keyword>
<evidence type="ECO:0000313" key="2">
    <source>
        <dbReference type="EMBL" id="EKY03976.1"/>
    </source>
</evidence>
<keyword evidence="1" id="KW-1133">Transmembrane helix</keyword>
<evidence type="ECO:0000313" key="3">
    <source>
        <dbReference type="Proteomes" id="UP000010433"/>
    </source>
</evidence>
<comment type="caution">
    <text evidence="2">The sequence shown here is derived from an EMBL/GenBank/DDBJ whole genome shotgun (WGS) entry which is preliminary data.</text>
</comment>
<evidence type="ECO:0000256" key="1">
    <source>
        <dbReference type="SAM" id="Phobius"/>
    </source>
</evidence>
<dbReference type="RefSeq" id="WP_009162585.1">
    <property type="nucleotide sequence ID" value="NZ_KB290997.1"/>
</dbReference>
<protein>
    <submittedName>
        <fullName evidence="2">Uncharacterized protein</fullName>
    </submittedName>
</protein>
<reference evidence="2 3" key="1">
    <citation type="submission" date="2012-05" db="EMBL/GenBank/DDBJ databases">
        <authorList>
            <person name="Weinstock G."/>
            <person name="Sodergren E."/>
            <person name="Lobos E.A."/>
            <person name="Fulton L."/>
            <person name="Fulton R."/>
            <person name="Courtney L."/>
            <person name="Fronick C."/>
            <person name="O'Laughlin M."/>
            <person name="Godfrey J."/>
            <person name="Wilson R.M."/>
            <person name="Miner T."/>
            <person name="Farmer C."/>
            <person name="Delehaunty K."/>
            <person name="Cordes M."/>
            <person name="Minx P."/>
            <person name="Tomlinson C."/>
            <person name="Chen J."/>
            <person name="Wollam A."/>
            <person name="Pepin K.H."/>
            <person name="Bhonagiri V."/>
            <person name="Zhang X."/>
            <person name="Suruliraj S."/>
            <person name="Warren W."/>
            <person name="Mitreva M."/>
            <person name="Mardis E.R."/>
            <person name="Wilson R.K."/>
        </authorList>
    </citation>
    <scope>NUCLEOTIDE SEQUENCE [LARGE SCALE GENOMIC DNA]</scope>
    <source>
        <strain evidence="2 3">F0055</strain>
    </source>
</reference>
<dbReference type="HOGENOM" id="CLU_1239239_0_0_10"/>
<dbReference type="OrthoDB" id="1042325at2"/>
<sequence length="224" mass="25024">MDTKNLIFMAIVVIAGLVISMLYSRFVKKKGLELSAAESASLNFGKEEIDILINSDFGRCKEHLKGQEILAANYVYHIPTAKDQMKTAAWDVLKSILTLGTVKFTTVQVPVPLVLTDDGLHLFQLDADEKVKDHFLFGNERLAEATIKEVPDTVAPKELGNSARFYELSIPTDSGVKTLELCSILYPTRNTFLAYSYHRRVLAFAAGKKFFKVLGEKYPNLNMA</sequence>